<comment type="subcellular location">
    <subcellularLocation>
        <location evidence="1">Membrane</location>
        <topology evidence="1">Multi-pass membrane protein</topology>
    </subcellularLocation>
</comment>
<sequence length="527" mass="58176">MLNPPSVTKVELTKVELTQVNVSPSKDRSGHPTARDDVSYLEKQTRTRRLFSSAQIFCFSLVYFGTWSGMGGNMYYALLNGGPAAYLFNLIIALIGALAQAISLGELASILPLAGAQYYWTFHFAPPGSKRFLSWMSGWATWLGYACGLTGVLNGCAILLEASIQFNYPEYENGGWRTTLIVMGLLLFLTVINIWFFRIVPWVELVAGIVNVCFFFITLITLWIMSPRNSPSFILTTTKFSGWESDFVSWNVGMLTQVWMFIGFEASIHMGEETKNAKRAAPLAMIYSLATNGVLGIIMTVTYIICMPPLEDVVNASYPYLHLLETSTNSKSVATVLAVGLCIVSLACTMSTFSSGTRMTWAWARDGGLPAFFGHVSGKRRVPVRAVVLTCSWVILLAMLNLNADTFVALGAITSLCSLALYFSYTIILGVLIHLRFTTGLPKSEFTVGRLGLPLNIFAMVYTCYTMVWLPFPTAVPVTAQSMNYCIVVFGAVMIGVVTAWFTWAKDHWAGPNQAIVEYVLRNDGKE</sequence>
<organism evidence="7 8">
    <name type="scientific">Microdochium trichocladiopsis</name>
    <dbReference type="NCBI Taxonomy" id="1682393"/>
    <lineage>
        <taxon>Eukaryota</taxon>
        <taxon>Fungi</taxon>
        <taxon>Dikarya</taxon>
        <taxon>Ascomycota</taxon>
        <taxon>Pezizomycotina</taxon>
        <taxon>Sordariomycetes</taxon>
        <taxon>Xylariomycetidae</taxon>
        <taxon>Xylariales</taxon>
        <taxon>Microdochiaceae</taxon>
        <taxon>Microdochium</taxon>
    </lineage>
</organism>
<dbReference type="Pfam" id="PF13520">
    <property type="entry name" value="AA_permease_2"/>
    <property type="match status" value="1"/>
</dbReference>
<feature type="transmembrane region" description="Helical" evidence="6">
    <location>
        <begin position="447"/>
        <end position="470"/>
    </location>
</feature>
<keyword evidence="3 6" id="KW-0812">Transmembrane</keyword>
<evidence type="ECO:0000256" key="3">
    <source>
        <dbReference type="ARBA" id="ARBA00022692"/>
    </source>
</evidence>
<keyword evidence="8" id="KW-1185">Reference proteome</keyword>
<keyword evidence="4 6" id="KW-1133">Transmembrane helix</keyword>
<evidence type="ECO:0000256" key="2">
    <source>
        <dbReference type="ARBA" id="ARBA00022448"/>
    </source>
</evidence>
<proteinExistence type="predicted"/>
<feature type="transmembrane region" description="Helical" evidence="6">
    <location>
        <begin position="180"/>
        <end position="198"/>
    </location>
</feature>
<gene>
    <name evidence="7" type="ORF">B0I36DRAFT_357644</name>
</gene>
<evidence type="ECO:0000256" key="1">
    <source>
        <dbReference type="ARBA" id="ARBA00004141"/>
    </source>
</evidence>
<name>A0A9P9BTT8_9PEZI</name>
<dbReference type="GO" id="GO:0016020">
    <property type="term" value="C:membrane"/>
    <property type="evidence" value="ECO:0007669"/>
    <property type="project" value="UniProtKB-SubCell"/>
</dbReference>
<evidence type="ECO:0000313" key="8">
    <source>
        <dbReference type="Proteomes" id="UP000756346"/>
    </source>
</evidence>
<dbReference type="GeneID" id="70187382"/>
<feature type="transmembrane region" description="Helical" evidence="6">
    <location>
        <begin position="84"/>
        <end position="104"/>
    </location>
</feature>
<feature type="transmembrane region" description="Helical" evidence="6">
    <location>
        <begin position="333"/>
        <end position="353"/>
    </location>
</feature>
<dbReference type="GO" id="GO:0022857">
    <property type="term" value="F:transmembrane transporter activity"/>
    <property type="evidence" value="ECO:0007669"/>
    <property type="project" value="InterPro"/>
</dbReference>
<dbReference type="PANTHER" id="PTHR45649">
    <property type="entry name" value="AMINO-ACID PERMEASE BAT1"/>
    <property type="match status" value="1"/>
</dbReference>
<evidence type="ECO:0000256" key="4">
    <source>
        <dbReference type="ARBA" id="ARBA00022989"/>
    </source>
</evidence>
<dbReference type="PIRSF" id="PIRSF006060">
    <property type="entry name" value="AA_transporter"/>
    <property type="match status" value="1"/>
</dbReference>
<keyword evidence="5 6" id="KW-0472">Membrane</keyword>
<dbReference type="AlphaFoldDB" id="A0A9P9BTT8"/>
<evidence type="ECO:0000256" key="5">
    <source>
        <dbReference type="ARBA" id="ARBA00023136"/>
    </source>
</evidence>
<feature type="transmembrane region" description="Helical" evidence="6">
    <location>
        <begin position="482"/>
        <end position="504"/>
    </location>
</feature>
<dbReference type="OrthoDB" id="3257095at2759"/>
<dbReference type="RefSeq" id="XP_046018386.1">
    <property type="nucleotide sequence ID" value="XM_046157836.1"/>
</dbReference>
<reference evidence="7" key="1">
    <citation type="journal article" date="2021" name="Nat. Commun.">
        <title>Genetic determinants of endophytism in the Arabidopsis root mycobiome.</title>
        <authorList>
            <person name="Mesny F."/>
            <person name="Miyauchi S."/>
            <person name="Thiergart T."/>
            <person name="Pickel B."/>
            <person name="Atanasova L."/>
            <person name="Karlsson M."/>
            <person name="Huettel B."/>
            <person name="Barry K.W."/>
            <person name="Haridas S."/>
            <person name="Chen C."/>
            <person name="Bauer D."/>
            <person name="Andreopoulos W."/>
            <person name="Pangilinan J."/>
            <person name="LaButti K."/>
            <person name="Riley R."/>
            <person name="Lipzen A."/>
            <person name="Clum A."/>
            <person name="Drula E."/>
            <person name="Henrissat B."/>
            <person name="Kohler A."/>
            <person name="Grigoriev I.V."/>
            <person name="Martin F.M."/>
            <person name="Hacquard S."/>
        </authorList>
    </citation>
    <scope>NUCLEOTIDE SEQUENCE</scope>
    <source>
        <strain evidence="7">MPI-CAGE-CH-0230</strain>
    </source>
</reference>
<accession>A0A9P9BTT8</accession>
<feature type="transmembrane region" description="Helical" evidence="6">
    <location>
        <begin position="139"/>
        <end position="160"/>
    </location>
</feature>
<feature type="transmembrane region" description="Helical" evidence="6">
    <location>
        <begin position="247"/>
        <end position="268"/>
    </location>
</feature>
<dbReference type="InterPro" id="IPR002293">
    <property type="entry name" value="AA/rel_permease1"/>
</dbReference>
<keyword evidence="2" id="KW-0813">Transport</keyword>
<feature type="transmembrane region" description="Helical" evidence="6">
    <location>
        <begin position="280"/>
        <end position="305"/>
    </location>
</feature>
<dbReference type="Gene3D" id="1.20.1740.10">
    <property type="entry name" value="Amino acid/polyamine transporter I"/>
    <property type="match status" value="1"/>
</dbReference>
<evidence type="ECO:0000256" key="6">
    <source>
        <dbReference type="SAM" id="Phobius"/>
    </source>
</evidence>
<dbReference type="Proteomes" id="UP000756346">
    <property type="component" value="Unassembled WGS sequence"/>
</dbReference>
<protein>
    <submittedName>
        <fullName evidence="7">Amino acid permease</fullName>
    </submittedName>
</protein>
<dbReference type="PANTHER" id="PTHR45649:SF5">
    <property type="entry name" value="GABA TRANSPORTER (EUROFUNG)-RELATED"/>
    <property type="match status" value="1"/>
</dbReference>
<feature type="transmembrane region" description="Helical" evidence="6">
    <location>
        <begin position="382"/>
        <end position="402"/>
    </location>
</feature>
<comment type="caution">
    <text evidence="7">The sequence shown here is derived from an EMBL/GenBank/DDBJ whole genome shotgun (WGS) entry which is preliminary data.</text>
</comment>
<feature type="transmembrane region" description="Helical" evidence="6">
    <location>
        <begin position="56"/>
        <end position="78"/>
    </location>
</feature>
<feature type="transmembrane region" description="Helical" evidence="6">
    <location>
        <begin position="408"/>
        <end position="435"/>
    </location>
</feature>
<feature type="transmembrane region" description="Helical" evidence="6">
    <location>
        <begin position="205"/>
        <end position="225"/>
    </location>
</feature>
<dbReference type="EMBL" id="JAGTJQ010000001">
    <property type="protein sequence ID" value="KAH7040331.1"/>
    <property type="molecule type" value="Genomic_DNA"/>
</dbReference>
<evidence type="ECO:0000313" key="7">
    <source>
        <dbReference type="EMBL" id="KAH7040331.1"/>
    </source>
</evidence>